<evidence type="ECO:0000256" key="3">
    <source>
        <dbReference type="ARBA" id="ARBA00022617"/>
    </source>
</evidence>
<dbReference type="AlphaFoldDB" id="A0A317VD19"/>
<accession>A0A317VD19</accession>
<dbReference type="Gene3D" id="1.10.489.10">
    <property type="entry name" value="Chloroperoxidase-like"/>
    <property type="match status" value="1"/>
</dbReference>
<evidence type="ECO:0000256" key="4">
    <source>
        <dbReference type="ARBA" id="ARBA00022723"/>
    </source>
</evidence>
<keyword evidence="8" id="KW-0732">Signal</keyword>
<reference evidence="10 11" key="1">
    <citation type="submission" date="2016-12" db="EMBL/GenBank/DDBJ databases">
        <title>The genomes of Aspergillus section Nigri reveals drivers in fungal speciation.</title>
        <authorList>
            <consortium name="DOE Joint Genome Institute"/>
            <person name="Vesth T.C."/>
            <person name="Nybo J."/>
            <person name="Theobald S."/>
            <person name="Brandl J."/>
            <person name="Frisvad J.C."/>
            <person name="Nielsen K.F."/>
            <person name="Lyhne E.K."/>
            <person name="Kogle M.E."/>
            <person name="Kuo A."/>
            <person name="Riley R."/>
            <person name="Clum A."/>
            <person name="Nolan M."/>
            <person name="Lipzen A."/>
            <person name="Salamov A."/>
            <person name="Henrissat B."/>
            <person name="Wiebenga A."/>
            <person name="De Vries R.P."/>
            <person name="Grigoriev I.V."/>
            <person name="Mortensen U.H."/>
            <person name="Andersen M.R."/>
            <person name="Baker S.E."/>
        </authorList>
    </citation>
    <scope>NUCLEOTIDE SEQUENCE [LARGE SCALE GENOMIC DNA]</scope>
    <source>
        <strain evidence="10 11">CBS 117.55</strain>
    </source>
</reference>
<dbReference type="GO" id="GO:0046872">
    <property type="term" value="F:metal ion binding"/>
    <property type="evidence" value="ECO:0007669"/>
    <property type="project" value="UniProtKB-KW"/>
</dbReference>
<dbReference type="OrthoDB" id="407298at2759"/>
<evidence type="ECO:0000256" key="8">
    <source>
        <dbReference type="SAM" id="SignalP"/>
    </source>
</evidence>
<dbReference type="InterPro" id="IPR036851">
    <property type="entry name" value="Chloroperoxidase-like_sf"/>
</dbReference>
<dbReference type="STRING" id="1448321.A0A317VD19"/>
<keyword evidence="3" id="KW-0349">Heme</keyword>
<sequence>MHVALILLTAVSAHAFSTEAPHPLPWSPAGPGDVRSPCPGLNSLANHGFLPHDGKFVTEQQTVSGLGDALNIDAALAKLLFQGALATNPSPNATNFSLDDLSRHNIIEHDGSLSRQDYYFGDNHDFNQTIFDQTRGYWTHALIDLKDVATARAARMNTSMATNPEFGLSNATLTDSFAESATYLLAFGNKTAGTVNRTWVEYFFENERLPDELGWVRQSVAISQVDLDSMTQRVVNATGTAETRAEVIRRGGIHGPLLTVPQDVSKRCRWE</sequence>
<dbReference type="InterPro" id="IPR000028">
    <property type="entry name" value="Chloroperoxidase"/>
</dbReference>
<keyword evidence="5" id="KW-0560">Oxidoreductase</keyword>
<evidence type="ECO:0000259" key="9">
    <source>
        <dbReference type="PROSITE" id="PS51405"/>
    </source>
</evidence>
<dbReference type="GO" id="GO:0004601">
    <property type="term" value="F:peroxidase activity"/>
    <property type="evidence" value="ECO:0007669"/>
    <property type="project" value="UniProtKB-KW"/>
</dbReference>
<dbReference type="RefSeq" id="XP_025396365.1">
    <property type="nucleotide sequence ID" value="XM_025541364.1"/>
</dbReference>
<dbReference type="SUPFAM" id="SSF47571">
    <property type="entry name" value="Cloroperoxidase"/>
    <property type="match status" value="1"/>
</dbReference>
<organism evidence="10 11">
    <name type="scientific">Aspergillus heteromorphus CBS 117.55</name>
    <dbReference type="NCBI Taxonomy" id="1448321"/>
    <lineage>
        <taxon>Eukaryota</taxon>
        <taxon>Fungi</taxon>
        <taxon>Dikarya</taxon>
        <taxon>Ascomycota</taxon>
        <taxon>Pezizomycotina</taxon>
        <taxon>Eurotiomycetes</taxon>
        <taxon>Eurotiomycetidae</taxon>
        <taxon>Eurotiales</taxon>
        <taxon>Aspergillaceae</taxon>
        <taxon>Aspergillus</taxon>
        <taxon>Aspergillus subgen. Circumdati</taxon>
    </lineage>
</organism>
<dbReference type="EMBL" id="MSFL01000026">
    <property type="protein sequence ID" value="PWY72263.1"/>
    <property type="molecule type" value="Genomic_DNA"/>
</dbReference>
<dbReference type="Pfam" id="PF01328">
    <property type="entry name" value="Peroxidase_2"/>
    <property type="match status" value="1"/>
</dbReference>
<dbReference type="PROSITE" id="PS51405">
    <property type="entry name" value="HEME_HALOPEROXIDASE"/>
    <property type="match status" value="1"/>
</dbReference>
<protein>
    <submittedName>
        <fullName evidence="10">Cloroperoxidase</fullName>
    </submittedName>
</protein>
<feature type="signal peptide" evidence="8">
    <location>
        <begin position="1"/>
        <end position="15"/>
    </location>
</feature>
<feature type="chain" id="PRO_5016296765" evidence="8">
    <location>
        <begin position="16"/>
        <end position="271"/>
    </location>
</feature>
<feature type="domain" description="Heme haloperoxidase family profile" evidence="9">
    <location>
        <begin position="22"/>
        <end position="232"/>
    </location>
</feature>
<keyword evidence="2 10" id="KW-0575">Peroxidase</keyword>
<name>A0A317VD19_9EURO</name>
<proteinExistence type="inferred from homology"/>
<evidence type="ECO:0000256" key="2">
    <source>
        <dbReference type="ARBA" id="ARBA00022559"/>
    </source>
</evidence>
<dbReference type="Proteomes" id="UP000247233">
    <property type="component" value="Unassembled WGS sequence"/>
</dbReference>
<dbReference type="PANTHER" id="PTHR33577:SF7">
    <property type="entry name" value="HEME HALOPEROXIDASE FAMILY PROFILE DOMAIN-CONTAINING PROTEIN"/>
    <property type="match status" value="1"/>
</dbReference>
<evidence type="ECO:0000256" key="5">
    <source>
        <dbReference type="ARBA" id="ARBA00023002"/>
    </source>
</evidence>
<gene>
    <name evidence="10" type="ORF">BO70DRAFT_342148</name>
</gene>
<evidence type="ECO:0000256" key="7">
    <source>
        <dbReference type="ARBA" id="ARBA00025795"/>
    </source>
</evidence>
<keyword evidence="4" id="KW-0479">Metal-binding</keyword>
<comment type="caution">
    <text evidence="10">The sequence shown here is derived from an EMBL/GenBank/DDBJ whole genome shotgun (WGS) entry which is preliminary data.</text>
</comment>
<comment type="similarity">
    <text evidence="7">Belongs to the chloroperoxidase family.</text>
</comment>
<dbReference type="VEuPathDB" id="FungiDB:BO70DRAFT_342148"/>
<keyword evidence="11" id="KW-1185">Reference proteome</keyword>
<evidence type="ECO:0000256" key="1">
    <source>
        <dbReference type="ARBA" id="ARBA00001970"/>
    </source>
</evidence>
<comment type="cofactor">
    <cofactor evidence="1">
        <name>heme b</name>
        <dbReference type="ChEBI" id="CHEBI:60344"/>
    </cofactor>
</comment>
<dbReference type="GeneID" id="37063601"/>
<evidence type="ECO:0000256" key="6">
    <source>
        <dbReference type="ARBA" id="ARBA00023004"/>
    </source>
</evidence>
<evidence type="ECO:0000313" key="10">
    <source>
        <dbReference type="EMBL" id="PWY72263.1"/>
    </source>
</evidence>
<keyword evidence="6" id="KW-0408">Iron</keyword>
<evidence type="ECO:0000313" key="11">
    <source>
        <dbReference type="Proteomes" id="UP000247233"/>
    </source>
</evidence>
<dbReference type="PANTHER" id="PTHR33577">
    <property type="entry name" value="STERIGMATOCYSTIN BIOSYNTHESIS PEROXIDASE STCC-RELATED"/>
    <property type="match status" value="1"/>
</dbReference>